<gene>
    <name evidence="2" type="ORF">ERS852411_02518</name>
</gene>
<keyword evidence="1" id="KW-1133">Transmembrane helix</keyword>
<name>A0A174JRJ4_FLAPL</name>
<feature type="transmembrane region" description="Helical" evidence="1">
    <location>
        <begin position="82"/>
        <end position="101"/>
    </location>
</feature>
<dbReference type="EMBL" id="CYZT01000229">
    <property type="protein sequence ID" value="CUP00248.1"/>
    <property type="molecule type" value="Genomic_DNA"/>
</dbReference>
<evidence type="ECO:0000313" key="2">
    <source>
        <dbReference type="EMBL" id="CUP00248.1"/>
    </source>
</evidence>
<dbReference type="Proteomes" id="UP000095746">
    <property type="component" value="Unassembled WGS sequence"/>
</dbReference>
<accession>A0A174JRJ4</accession>
<sequence length="102" mass="11345">MPVNDCENNCTLKTRVDRLEKDFEAEKETNSQRHAEFYSRIGNCERVQAVSGTRLDTIMDKLDSIALDLTALKEKPSKRWETVVAAIITGAIGYLLASIGIG</sequence>
<organism evidence="2 3">
    <name type="scientific">Flavonifractor plautii</name>
    <name type="common">Fusobacterium plautii</name>
    <dbReference type="NCBI Taxonomy" id="292800"/>
    <lineage>
        <taxon>Bacteria</taxon>
        <taxon>Bacillati</taxon>
        <taxon>Bacillota</taxon>
        <taxon>Clostridia</taxon>
        <taxon>Eubacteriales</taxon>
        <taxon>Oscillospiraceae</taxon>
        <taxon>Flavonifractor</taxon>
    </lineage>
</organism>
<proteinExistence type="predicted"/>
<keyword evidence="1" id="KW-0472">Membrane</keyword>
<evidence type="ECO:0000256" key="1">
    <source>
        <dbReference type="SAM" id="Phobius"/>
    </source>
</evidence>
<protein>
    <submittedName>
        <fullName evidence="2">Uncharacterized protein</fullName>
    </submittedName>
</protein>
<evidence type="ECO:0000313" key="3">
    <source>
        <dbReference type="Proteomes" id="UP000095746"/>
    </source>
</evidence>
<dbReference type="AlphaFoldDB" id="A0A174JRJ4"/>
<reference evidence="2 3" key="1">
    <citation type="submission" date="2015-09" db="EMBL/GenBank/DDBJ databases">
        <authorList>
            <consortium name="Pathogen Informatics"/>
        </authorList>
    </citation>
    <scope>NUCLEOTIDE SEQUENCE [LARGE SCALE GENOMIC DNA]</scope>
    <source>
        <strain evidence="2 3">2789STDY5608854</strain>
    </source>
</reference>
<keyword evidence="1" id="KW-0812">Transmembrane</keyword>
<dbReference type="RefSeq" id="WP_195307288.1">
    <property type="nucleotide sequence ID" value="NZ_JADMOW010000015.1"/>
</dbReference>